<dbReference type="HOGENOM" id="CLU_1845387_0_0_1"/>
<gene>
    <name evidence="1" type="ORF">JAAARDRAFT_197866</name>
</gene>
<evidence type="ECO:0000313" key="1">
    <source>
        <dbReference type="EMBL" id="KDQ53085.1"/>
    </source>
</evidence>
<sequence>MSALKVLSIPNLTSRTCSNVLEKLHGLEYLAIQYDNSPQDLTTIIIPATVRDIRSPMSLAQLTSLAPMARLELVGTIHELPGFNEHFTSIGTGLERLQITIGSYSVLRHLTRLLPGVSHWRVDLGSLKACAAYADDSHN</sequence>
<dbReference type="EMBL" id="KL197736">
    <property type="protein sequence ID" value="KDQ53085.1"/>
    <property type="molecule type" value="Genomic_DNA"/>
</dbReference>
<organism evidence="1 2">
    <name type="scientific">Jaapia argillacea MUCL 33604</name>
    <dbReference type="NCBI Taxonomy" id="933084"/>
    <lineage>
        <taxon>Eukaryota</taxon>
        <taxon>Fungi</taxon>
        <taxon>Dikarya</taxon>
        <taxon>Basidiomycota</taxon>
        <taxon>Agaricomycotina</taxon>
        <taxon>Agaricomycetes</taxon>
        <taxon>Agaricomycetidae</taxon>
        <taxon>Jaapiales</taxon>
        <taxon>Jaapiaceae</taxon>
        <taxon>Jaapia</taxon>
    </lineage>
</organism>
<keyword evidence="2" id="KW-1185">Reference proteome</keyword>
<dbReference type="Proteomes" id="UP000027265">
    <property type="component" value="Unassembled WGS sequence"/>
</dbReference>
<proteinExistence type="predicted"/>
<accession>A0A067PGX8</accession>
<reference evidence="2" key="1">
    <citation type="journal article" date="2014" name="Proc. Natl. Acad. Sci. U.S.A.">
        <title>Extensive sampling of basidiomycete genomes demonstrates inadequacy of the white-rot/brown-rot paradigm for wood decay fungi.</title>
        <authorList>
            <person name="Riley R."/>
            <person name="Salamov A.A."/>
            <person name="Brown D.W."/>
            <person name="Nagy L.G."/>
            <person name="Floudas D."/>
            <person name="Held B.W."/>
            <person name="Levasseur A."/>
            <person name="Lombard V."/>
            <person name="Morin E."/>
            <person name="Otillar R."/>
            <person name="Lindquist E.A."/>
            <person name="Sun H."/>
            <person name="LaButti K.M."/>
            <person name="Schmutz J."/>
            <person name="Jabbour D."/>
            <person name="Luo H."/>
            <person name="Baker S.E."/>
            <person name="Pisabarro A.G."/>
            <person name="Walton J.D."/>
            <person name="Blanchette R.A."/>
            <person name="Henrissat B."/>
            <person name="Martin F."/>
            <person name="Cullen D."/>
            <person name="Hibbett D.S."/>
            <person name="Grigoriev I.V."/>
        </authorList>
    </citation>
    <scope>NUCLEOTIDE SEQUENCE [LARGE SCALE GENOMIC DNA]</scope>
    <source>
        <strain evidence="2">MUCL 33604</strain>
    </source>
</reference>
<name>A0A067PGX8_9AGAM</name>
<dbReference type="AlphaFoldDB" id="A0A067PGX8"/>
<protein>
    <submittedName>
        <fullName evidence="1">Uncharacterized protein</fullName>
    </submittedName>
</protein>
<evidence type="ECO:0000313" key="2">
    <source>
        <dbReference type="Proteomes" id="UP000027265"/>
    </source>
</evidence>
<dbReference type="InParanoid" id="A0A067PGX8"/>